<comment type="caution">
    <text evidence="6">The sequence shown here is derived from an EMBL/GenBank/DDBJ whole genome shotgun (WGS) entry which is preliminary data.</text>
</comment>
<dbReference type="GO" id="GO:0015179">
    <property type="term" value="F:L-amino acid transmembrane transporter activity"/>
    <property type="evidence" value="ECO:0007669"/>
    <property type="project" value="TreeGrafter"/>
</dbReference>
<name>A0A8H3NHY0_9EURO</name>
<feature type="transmembrane region" description="Helical" evidence="5">
    <location>
        <begin position="285"/>
        <end position="306"/>
    </location>
</feature>
<feature type="transmembrane region" description="Helical" evidence="5">
    <location>
        <begin position="174"/>
        <end position="193"/>
    </location>
</feature>
<dbReference type="AlphaFoldDB" id="A0A8H3NHY0"/>
<evidence type="ECO:0000313" key="7">
    <source>
        <dbReference type="Proteomes" id="UP000465221"/>
    </source>
</evidence>
<feature type="transmembrane region" description="Helical" evidence="5">
    <location>
        <begin position="477"/>
        <end position="496"/>
    </location>
</feature>
<sequence length="599" mass="64712">MGSKHNDQSDASSFSSGDLQYTAEAGANSSVPTYQEASGAPIEVNSPLGYSVGWITVIFLNLSKMIGTGVFSTPAASTVLRGAGSVGLALFYWVIGFFMAGSSLAVYLEFSSYFPSRSGSEVVYLEQAYPRPKYFLPTVFAMQSVLFSFSSSNAIVLAQYLFRLAEAESTPWKLKGVAVASYSVAVLVLAFNTKWSLRFANAIGFVKLVTLIFIGITGLVVLGGHTKIEDPKANFRDAFEGSSSASVYGATNALVKVAFSYAGFENAFNVVNEVKNPIKTLRWSAPLSLFLVATLYMLANIAYFSAATKGEILGSKVVAAGIFFQKVFGTSSASRALNFLICLSAFGNLLAVLIGQSRLLRECGSVDIADETRQGVLPFTKFWTSTRPFGTPLGPYALKWALTVLMILAPPAGDAFNFGAFSPDIHCIKPILTLAVVDLGVYPNNAFALVLAIGLLLTRRHRKRHNIPPSGYKAWDVVVGFSILSNTYMVVAPWYPPTTGAKGGDVSFWYATYCAVGLGIIGLCGVYYYLYIKVLPRLGGYTFRQIILQMDDGATAHKLVKVPNEQLKAWDAEHDATGRERAKEEAVSTAVDVKHEFGI</sequence>
<gene>
    <name evidence="6" type="ORF">IFM46972_03463</name>
</gene>
<feature type="transmembrane region" description="Helical" evidence="5">
    <location>
        <begin position="90"/>
        <end position="114"/>
    </location>
</feature>
<evidence type="ECO:0000256" key="4">
    <source>
        <dbReference type="ARBA" id="ARBA00023136"/>
    </source>
</evidence>
<dbReference type="Gene3D" id="1.20.1740.10">
    <property type="entry name" value="Amino acid/polyamine transporter I"/>
    <property type="match status" value="1"/>
</dbReference>
<dbReference type="InterPro" id="IPR050598">
    <property type="entry name" value="AminoAcid_Transporter"/>
</dbReference>
<evidence type="ECO:0000256" key="1">
    <source>
        <dbReference type="ARBA" id="ARBA00004141"/>
    </source>
</evidence>
<evidence type="ECO:0000313" key="6">
    <source>
        <dbReference type="EMBL" id="GFF32193.1"/>
    </source>
</evidence>
<dbReference type="PIRSF" id="PIRSF006060">
    <property type="entry name" value="AA_transporter"/>
    <property type="match status" value="1"/>
</dbReference>
<dbReference type="PANTHER" id="PTHR11785">
    <property type="entry name" value="AMINO ACID TRANSPORTER"/>
    <property type="match status" value="1"/>
</dbReference>
<feature type="transmembrane region" description="Helical" evidence="5">
    <location>
        <begin position="439"/>
        <end position="457"/>
    </location>
</feature>
<feature type="transmembrane region" description="Helical" evidence="5">
    <location>
        <begin position="508"/>
        <end position="530"/>
    </location>
</feature>
<dbReference type="InterPro" id="IPR002293">
    <property type="entry name" value="AA/rel_permease1"/>
</dbReference>
<dbReference type="PANTHER" id="PTHR11785:SF353">
    <property type="entry name" value="METHIONINE TRANSPORTER (EUROFUNG)"/>
    <property type="match status" value="1"/>
</dbReference>
<organism evidence="6 7">
    <name type="scientific">Aspergillus udagawae</name>
    <dbReference type="NCBI Taxonomy" id="91492"/>
    <lineage>
        <taxon>Eukaryota</taxon>
        <taxon>Fungi</taxon>
        <taxon>Dikarya</taxon>
        <taxon>Ascomycota</taxon>
        <taxon>Pezizomycotina</taxon>
        <taxon>Eurotiomycetes</taxon>
        <taxon>Eurotiomycetidae</taxon>
        <taxon>Eurotiales</taxon>
        <taxon>Aspergillaceae</taxon>
        <taxon>Aspergillus</taxon>
        <taxon>Aspergillus subgen. Fumigati</taxon>
    </lineage>
</organism>
<dbReference type="GO" id="GO:0016020">
    <property type="term" value="C:membrane"/>
    <property type="evidence" value="ECO:0007669"/>
    <property type="project" value="UniProtKB-SubCell"/>
</dbReference>
<keyword evidence="3 5" id="KW-1133">Transmembrane helix</keyword>
<dbReference type="Proteomes" id="UP000465221">
    <property type="component" value="Unassembled WGS sequence"/>
</dbReference>
<keyword evidence="4 5" id="KW-0472">Membrane</keyword>
<dbReference type="FunFam" id="1.20.1740.10:FF:000025">
    <property type="entry name" value="High-affinity methionine permease"/>
    <property type="match status" value="1"/>
</dbReference>
<feature type="transmembrane region" description="Helical" evidence="5">
    <location>
        <begin position="134"/>
        <end position="162"/>
    </location>
</feature>
<evidence type="ECO:0000256" key="3">
    <source>
        <dbReference type="ARBA" id="ARBA00022989"/>
    </source>
</evidence>
<reference evidence="6 7" key="1">
    <citation type="submission" date="2020-01" db="EMBL/GenBank/DDBJ databases">
        <title>Draft genome sequence of Aspergillus udagawae IFM 46972.</title>
        <authorList>
            <person name="Takahashi H."/>
            <person name="Yaguchi T."/>
        </authorList>
    </citation>
    <scope>NUCLEOTIDE SEQUENCE [LARGE SCALE GENOMIC DNA]</scope>
    <source>
        <strain evidence="6 7">IFM 46972</strain>
    </source>
</reference>
<evidence type="ECO:0000256" key="2">
    <source>
        <dbReference type="ARBA" id="ARBA00022692"/>
    </source>
</evidence>
<feature type="transmembrane region" description="Helical" evidence="5">
    <location>
        <begin position="199"/>
        <end position="222"/>
    </location>
</feature>
<proteinExistence type="predicted"/>
<accession>A0A8H3NHY0</accession>
<protein>
    <submittedName>
        <fullName evidence="6">High-affinity methionine permease</fullName>
    </submittedName>
</protein>
<comment type="subcellular location">
    <subcellularLocation>
        <location evidence="1">Membrane</location>
        <topology evidence="1">Multi-pass membrane protein</topology>
    </subcellularLocation>
</comment>
<keyword evidence="2 5" id="KW-0812">Transmembrane</keyword>
<dbReference type="Pfam" id="PF13520">
    <property type="entry name" value="AA_permease_2"/>
    <property type="match status" value="1"/>
</dbReference>
<feature type="transmembrane region" description="Helical" evidence="5">
    <location>
        <begin position="336"/>
        <end position="355"/>
    </location>
</feature>
<dbReference type="EMBL" id="BLKC01000018">
    <property type="protein sequence ID" value="GFF32193.1"/>
    <property type="molecule type" value="Genomic_DNA"/>
</dbReference>
<evidence type="ECO:0000256" key="5">
    <source>
        <dbReference type="SAM" id="Phobius"/>
    </source>
</evidence>